<dbReference type="SMART" id="SM00448">
    <property type="entry name" value="REC"/>
    <property type="match status" value="1"/>
</dbReference>
<dbReference type="Gene3D" id="3.40.50.2300">
    <property type="match status" value="1"/>
</dbReference>
<dbReference type="AlphaFoldDB" id="A0A7T0BXJ7"/>
<evidence type="ECO:0000256" key="7">
    <source>
        <dbReference type="PROSITE-ProRule" id="PRU01091"/>
    </source>
</evidence>
<dbReference type="SUPFAM" id="SSF52172">
    <property type="entry name" value="CheY-like"/>
    <property type="match status" value="1"/>
</dbReference>
<keyword evidence="2" id="KW-0902">Two-component regulatory system</keyword>
<dbReference type="InterPro" id="IPR011006">
    <property type="entry name" value="CheY-like_superfamily"/>
</dbReference>
<evidence type="ECO:0000256" key="1">
    <source>
        <dbReference type="ARBA" id="ARBA00022553"/>
    </source>
</evidence>
<evidence type="ECO:0000313" key="11">
    <source>
        <dbReference type="Proteomes" id="UP000594688"/>
    </source>
</evidence>
<dbReference type="Pfam" id="PF00486">
    <property type="entry name" value="Trans_reg_C"/>
    <property type="match status" value="1"/>
</dbReference>
<dbReference type="Gene3D" id="6.10.250.690">
    <property type="match status" value="1"/>
</dbReference>
<evidence type="ECO:0000313" key="10">
    <source>
        <dbReference type="EMBL" id="QPJ62347.1"/>
    </source>
</evidence>
<dbReference type="Gene3D" id="1.10.10.10">
    <property type="entry name" value="Winged helix-like DNA-binding domain superfamily/Winged helix DNA-binding domain"/>
    <property type="match status" value="1"/>
</dbReference>
<dbReference type="Pfam" id="PF00072">
    <property type="entry name" value="Response_reg"/>
    <property type="match status" value="1"/>
</dbReference>
<dbReference type="SUPFAM" id="SSF46894">
    <property type="entry name" value="C-terminal effector domain of the bipartite response regulators"/>
    <property type="match status" value="1"/>
</dbReference>
<keyword evidence="1 6" id="KW-0597">Phosphoprotein</keyword>
<dbReference type="GO" id="GO:0000156">
    <property type="term" value="F:phosphorelay response regulator activity"/>
    <property type="evidence" value="ECO:0007669"/>
    <property type="project" value="TreeGrafter"/>
</dbReference>
<feature type="DNA-binding region" description="OmpR/PhoB-type" evidence="7">
    <location>
        <begin position="132"/>
        <end position="228"/>
    </location>
</feature>
<dbReference type="GO" id="GO:0005829">
    <property type="term" value="C:cytosol"/>
    <property type="evidence" value="ECO:0007669"/>
    <property type="project" value="TreeGrafter"/>
</dbReference>
<dbReference type="CDD" id="cd00383">
    <property type="entry name" value="trans_reg_C"/>
    <property type="match status" value="1"/>
</dbReference>
<reference evidence="10 11" key="1">
    <citation type="submission" date="2020-02" db="EMBL/GenBank/DDBJ databases">
        <title>Genomic and physiological characterization of two novel Nitrospinaceae genera.</title>
        <authorList>
            <person name="Mueller A.J."/>
            <person name="Jung M.-Y."/>
            <person name="Strachan C.R."/>
            <person name="Herbold C.W."/>
            <person name="Kirkegaard R.H."/>
            <person name="Daims H."/>
        </authorList>
    </citation>
    <scope>NUCLEOTIDE SEQUENCE [LARGE SCALE GENOMIC DNA]</scope>
    <source>
        <strain evidence="10">EB</strain>
    </source>
</reference>
<evidence type="ECO:0000259" key="9">
    <source>
        <dbReference type="PROSITE" id="PS51755"/>
    </source>
</evidence>
<dbReference type="PROSITE" id="PS50110">
    <property type="entry name" value="RESPONSE_REGULATORY"/>
    <property type="match status" value="1"/>
</dbReference>
<dbReference type="PANTHER" id="PTHR48111">
    <property type="entry name" value="REGULATOR OF RPOS"/>
    <property type="match status" value="1"/>
</dbReference>
<dbReference type="FunFam" id="3.40.50.2300:FF:000001">
    <property type="entry name" value="DNA-binding response regulator PhoB"/>
    <property type="match status" value="1"/>
</dbReference>
<dbReference type="GO" id="GO:0000976">
    <property type="term" value="F:transcription cis-regulatory region binding"/>
    <property type="evidence" value="ECO:0007669"/>
    <property type="project" value="TreeGrafter"/>
</dbReference>
<sequence>MPGEKVLVVEDEEDIQELIRYNLAREAYSVTCVTCGEEGLKSAQSTSPDLIVLDLMLPGVDGLEVCKTLKSDKNTASIPVVMVTAKGEESDVVTGLELGADDYVTKPFSPKVLLSRIKAVLRRKTEGPIDTNGVINIKNLTIHPGRHEVLVENETVDLTFTEFKILQTLASRPGWVFTRSQIVDAVRGENYAVTDRSVDFQVVGLRRKLGPCAEFIQTVRGVGYRFQE</sequence>
<evidence type="ECO:0000259" key="8">
    <source>
        <dbReference type="PROSITE" id="PS50110"/>
    </source>
</evidence>
<dbReference type="CDD" id="cd19937">
    <property type="entry name" value="REC_OmpR_BsPhoP-like"/>
    <property type="match status" value="1"/>
</dbReference>
<keyword evidence="5" id="KW-0804">Transcription</keyword>
<dbReference type="InterPro" id="IPR001867">
    <property type="entry name" value="OmpR/PhoB-type_DNA-bd"/>
</dbReference>
<dbReference type="InterPro" id="IPR039420">
    <property type="entry name" value="WalR-like"/>
</dbReference>
<name>A0A7T0BXJ7_9BACT</name>
<dbReference type="SMART" id="SM00862">
    <property type="entry name" value="Trans_reg_C"/>
    <property type="match status" value="1"/>
</dbReference>
<dbReference type="Proteomes" id="UP000594688">
    <property type="component" value="Chromosome"/>
</dbReference>
<dbReference type="GO" id="GO:0032993">
    <property type="term" value="C:protein-DNA complex"/>
    <property type="evidence" value="ECO:0007669"/>
    <property type="project" value="TreeGrafter"/>
</dbReference>
<proteinExistence type="predicted"/>
<dbReference type="EMBL" id="CP048685">
    <property type="protein sequence ID" value="QPJ62347.1"/>
    <property type="molecule type" value="Genomic_DNA"/>
</dbReference>
<gene>
    <name evidence="10" type="ORF">G3M70_10900</name>
</gene>
<dbReference type="PANTHER" id="PTHR48111:SF40">
    <property type="entry name" value="PHOSPHATE REGULON TRANSCRIPTIONAL REGULATORY PROTEIN PHOB"/>
    <property type="match status" value="1"/>
</dbReference>
<evidence type="ECO:0000256" key="3">
    <source>
        <dbReference type="ARBA" id="ARBA00023015"/>
    </source>
</evidence>
<feature type="modified residue" description="4-aspartylphosphate" evidence="6">
    <location>
        <position position="54"/>
    </location>
</feature>
<evidence type="ECO:0000256" key="2">
    <source>
        <dbReference type="ARBA" id="ARBA00023012"/>
    </source>
</evidence>
<feature type="domain" description="OmpR/PhoB-type" evidence="9">
    <location>
        <begin position="132"/>
        <end position="228"/>
    </location>
</feature>
<protein>
    <submittedName>
        <fullName evidence="10">Response regulator transcription factor</fullName>
    </submittedName>
</protein>
<dbReference type="KEGG" id="nli:G3M70_10900"/>
<evidence type="ECO:0000256" key="4">
    <source>
        <dbReference type="ARBA" id="ARBA00023125"/>
    </source>
</evidence>
<evidence type="ECO:0000256" key="5">
    <source>
        <dbReference type="ARBA" id="ARBA00023163"/>
    </source>
</evidence>
<evidence type="ECO:0000256" key="6">
    <source>
        <dbReference type="PROSITE-ProRule" id="PRU00169"/>
    </source>
</evidence>
<keyword evidence="3" id="KW-0805">Transcription regulation</keyword>
<dbReference type="PROSITE" id="PS51755">
    <property type="entry name" value="OMPR_PHOB"/>
    <property type="match status" value="1"/>
</dbReference>
<dbReference type="InterPro" id="IPR001789">
    <property type="entry name" value="Sig_transdc_resp-reg_receiver"/>
</dbReference>
<organism evidence="10 11">
    <name type="scientific">Candidatus Nitronauta litoralis</name>
    <dbReference type="NCBI Taxonomy" id="2705533"/>
    <lineage>
        <taxon>Bacteria</taxon>
        <taxon>Pseudomonadati</taxon>
        <taxon>Nitrospinota/Tectimicrobiota group</taxon>
        <taxon>Nitrospinota</taxon>
        <taxon>Nitrospinia</taxon>
        <taxon>Nitrospinales</taxon>
        <taxon>Nitrospinaceae</taxon>
        <taxon>Candidatus Nitronauta</taxon>
    </lineage>
</organism>
<dbReference type="InterPro" id="IPR036388">
    <property type="entry name" value="WH-like_DNA-bd_sf"/>
</dbReference>
<keyword evidence="4 7" id="KW-0238">DNA-binding</keyword>
<dbReference type="GO" id="GO:0006355">
    <property type="term" value="P:regulation of DNA-templated transcription"/>
    <property type="evidence" value="ECO:0007669"/>
    <property type="project" value="InterPro"/>
</dbReference>
<dbReference type="InterPro" id="IPR016032">
    <property type="entry name" value="Sig_transdc_resp-reg_C-effctor"/>
</dbReference>
<accession>A0A7T0BXJ7</accession>
<feature type="domain" description="Response regulatory" evidence="8">
    <location>
        <begin position="5"/>
        <end position="121"/>
    </location>
</feature>